<dbReference type="InterPro" id="IPR035959">
    <property type="entry name" value="RutC-like_sf"/>
</dbReference>
<dbReference type="Gene3D" id="3.30.1330.40">
    <property type="entry name" value="RutC-like"/>
    <property type="match status" value="1"/>
</dbReference>
<evidence type="ECO:0000256" key="1">
    <source>
        <dbReference type="NCBIfam" id="TIGR01796"/>
    </source>
</evidence>
<dbReference type="Pfam" id="PF07736">
    <property type="entry name" value="CM_1"/>
    <property type="match status" value="1"/>
</dbReference>
<dbReference type="RefSeq" id="WP_307245482.1">
    <property type="nucleotide sequence ID" value="NZ_JAUSQZ010000001.1"/>
</dbReference>
<dbReference type="PROSITE" id="PS51167">
    <property type="entry name" value="CHORISMATE_MUT_1"/>
    <property type="match status" value="1"/>
</dbReference>
<name>A0ABT9P6P2_9ACTN</name>
<keyword evidence="2" id="KW-0028">Amino-acid biosynthesis</keyword>
<organism evidence="3 4">
    <name type="scientific">Kineosporia succinea</name>
    <dbReference type="NCBI Taxonomy" id="84632"/>
    <lineage>
        <taxon>Bacteria</taxon>
        <taxon>Bacillati</taxon>
        <taxon>Actinomycetota</taxon>
        <taxon>Actinomycetes</taxon>
        <taxon>Kineosporiales</taxon>
        <taxon>Kineosporiaceae</taxon>
        <taxon>Kineosporia</taxon>
    </lineage>
</organism>
<dbReference type="EC" id="5.4.99.5" evidence="1 2"/>
<dbReference type="CDD" id="cd02185">
    <property type="entry name" value="AroH"/>
    <property type="match status" value="1"/>
</dbReference>
<keyword evidence="4" id="KW-1185">Reference proteome</keyword>
<evidence type="ECO:0000313" key="4">
    <source>
        <dbReference type="Proteomes" id="UP001235712"/>
    </source>
</evidence>
<accession>A0ABT9P6P2</accession>
<dbReference type="Proteomes" id="UP001235712">
    <property type="component" value="Unassembled WGS sequence"/>
</dbReference>
<proteinExistence type="predicted"/>
<reference evidence="3 4" key="1">
    <citation type="submission" date="2023-07" db="EMBL/GenBank/DDBJ databases">
        <title>Sequencing the genomes of 1000 actinobacteria strains.</title>
        <authorList>
            <person name="Klenk H.-P."/>
        </authorList>
    </citation>
    <scope>NUCLEOTIDE SEQUENCE [LARGE SCALE GENOMIC DNA]</scope>
    <source>
        <strain evidence="3 4">DSM 44388</strain>
    </source>
</reference>
<gene>
    <name evidence="3" type="ORF">J2S57_004119</name>
</gene>
<dbReference type="EMBL" id="JAUSQZ010000001">
    <property type="protein sequence ID" value="MDP9828370.1"/>
    <property type="molecule type" value="Genomic_DNA"/>
</dbReference>
<dbReference type="InterPro" id="IPR008243">
    <property type="entry name" value="Chorismate_mutase_AroH"/>
</dbReference>
<sequence length="128" mass="14094">MVVRAVRGATQVDVDEREHVLERTRELVSEVMEANKLDQDSIISIFFTATQDVASVAPALAARQLGLNEPALICVQEMHVEGAMPMLVRLVAHIETDLARDEIQNRYLRGTDKLRVGVPPIPGVLPGD</sequence>
<keyword evidence="2" id="KW-0057">Aromatic amino acid biosynthesis</keyword>
<dbReference type="PANTHER" id="PTHR21164:SF0">
    <property type="entry name" value="CHORISMATE MUTASE AROH"/>
    <property type="match status" value="1"/>
</dbReference>
<evidence type="ECO:0000313" key="3">
    <source>
        <dbReference type="EMBL" id="MDP9828370.1"/>
    </source>
</evidence>
<comment type="caution">
    <text evidence="3">The sequence shown here is derived from an EMBL/GenBank/DDBJ whole genome shotgun (WGS) entry which is preliminary data.</text>
</comment>
<evidence type="ECO:0000256" key="2">
    <source>
        <dbReference type="PROSITE-ProRule" id="PRU00514"/>
    </source>
</evidence>
<protein>
    <recommendedName>
        <fullName evidence="1 2">chorismate mutase</fullName>
        <ecNumber evidence="1 2">5.4.99.5</ecNumber>
    </recommendedName>
</protein>
<dbReference type="PANTHER" id="PTHR21164">
    <property type="entry name" value="CHORISMATE MUTASE"/>
    <property type="match status" value="1"/>
</dbReference>
<dbReference type="SUPFAM" id="SSF55298">
    <property type="entry name" value="YjgF-like"/>
    <property type="match status" value="1"/>
</dbReference>
<keyword evidence="2 3" id="KW-0413">Isomerase</keyword>
<dbReference type="GO" id="GO:0004106">
    <property type="term" value="F:chorismate mutase activity"/>
    <property type="evidence" value="ECO:0007669"/>
    <property type="project" value="UniProtKB-EC"/>
</dbReference>
<comment type="catalytic activity">
    <reaction evidence="2">
        <text>chorismate = prephenate</text>
        <dbReference type="Rhea" id="RHEA:13897"/>
        <dbReference type="ChEBI" id="CHEBI:29748"/>
        <dbReference type="ChEBI" id="CHEBI:29934"/>
        <dbReference type="EC" id="5.4.99.5"/>
    </reaction>
</comment>
<dbReference type="NCBIfam" id="TIGR01796">
    <property type="entry name" value="CM_mono_aroH"/>
    <property type="match status" value="1"/>
</dbReference>